<organism evidence="1 2">
    <name type="scientific">Vibrio vulnificus</name>
    <dbReference type="NCBI Taxonomy" id="672"/>
    <lineage>
        <taxon>Bacteria</taxon>
        <taxon>Pseudomonadati</taxon>
        <taxon>Pseudomonadota</taxon>
        <taxon>Gammaproteobacteria</taxon>
        <taxon>Vibrionales</taxon>
        <taxon>Vibrionaceae</taxon>
        <taxon>Vibrio</taxon>
    </lineage>
</organism>
<dbReference type="Proteomes" id="UP000664056">
    <property type="component" value="Unassembled WGS sequence"/>
</dbReference>
<evidence type="ECO:0000313" key="2">
    <source>
        <dbReference type="Proteomes" id="UP000664056"/>
    </source>
</evidence>
<feature type="non-terminal residue" evidence="1">
    <location>
        <position position="1"/>
    </location>
</feature>
<protein>
    <submittedName>
        <fullName evidence="1">Alpha-galactosidase</fullName>
    </submittedName>
</protein>
<accession>A0AAW4HJE4</accession>
<evidence type="ECO:0000313" key="1">
    <source>
        <dbReference type="EMBL" id="MBN8124721.1"/>
    </source>
</evidence>
<gene>
    <name evidence="1" type="ORF">J0J18_23795</name>
</gene>
<comment type="caution">
    <text evidence="1">The sequence shown here is derived from an EMBL/GenBank/DDBJ whole genome shotgun (WGS) entry which is preliminary data.</text>
</comment>
<sequence length="126" mass="14518">FPRYIALHKEYRHLLHSGRSFRIDPADKNQNIYGIENENEMLITVCQLAMPDHALPSPLRISCSDVNAKYLVKLVEMPQTSFQLMKQRPKWLDRTLTLSGDNLKEIGLNLPILDPESALIVHLQKI</sequence>
<name>A0AAW4HJE4_VIBVL</name>
<dbReference type="AlphaFoldDB" id="A0AAW4HJE4"/>
<proteinExistence type="predicted"/>
<dbReference type="EMBL" id="JAFKOQ010000114">
    <property type="protein sequence ID" value="MBN8124721.1"/>
    <property type="molecule type" value="Genomic_DNA"/>
</dbReference>
<reference evidence="1" key="1">
    <citation type="submission" date="2021-03" db="EMBL/GenBank/DDBJ databases">
        <title>Study of the foodborne Vibrio vulnificus isolates from China.</title>
        <authorList>
            <person name="Zheng Z."/>
            <person name="Ye L."/>
        </authorList>
    </citation>
    <scope>NUCLEOTIDE SEQUENCE</scope>
    <source>
        <strain evidence="1">Vv1582</strain>
    </source>
</reference>